<feature type="region of interest" description="Disordered" evidence="1">
    <location>
        <begin position="61"/>
        <end position="98"/>
    </location>
</feature>
<evidence type="ECO:0008006" key="4">
    <source>
        <dbReference type="Google" id="ProtNLM"/>
    </source>
</evidence>
<sequence length="98" mass="11329">MQFEAEFTALARYAPQLVHTMEDKCHRFLAGLKDAIRQPLVPLGIEDYTVLVERARMIEPDLQNTQRRRDFQKRKSGEVMGTPQDSHNKSIPQSGKFN</sequence>
<organism evidence="2 3">
    <name type="scientific">Dendrobium catenatum</name>
    <dbReference type="NCBI Taxonomy" id="906689"/>
    <lineage>
        <taxon>Eukaryota</taxon>
        <taxon>Viridiplantae</taxon>
        <taxon>Streptophyta</taxon>
        <taxon>Embryophyta</taxon>
        <taxon>Tracheophyta</taxon>
        <taxon>Spermatophyta</taxon>
        <taxon>Magnoliopsida</taxon>
        <taxon>Liliopsida</taxon>
        <taxon>Asparagales</taxon>
        <taxon>Orchidaceae</taxon>
        <taxon>Epidendroideae</taxon>
        <taxon>Malaxideae</taxon>
        <taxon>Dendrobiinae</taxon>
        <taxon>Dendrobium</taxon>
    </lineage>
</organism>
<reference evidence="2 3" key="2">
    <citation type="journal article" date="2017" name="Nature">
        <title>The Apostasia genome and the evolution of orchids.</title>
        <authorList>
            <person name="Zhang G.Q."/>
            <person name="Liu K.W."/>
            <person name="Li Z."/>
            <person name="Lohaus R."/>
            <person name="Hsiao Y.Y."/>
            <person name="Niu S.C."/>
            <person name="Wang J.Y."/>
            <person name="Lin Y.C."/>
            <person name="Xu Q."/>
            <person name="Chen L.J."/>
            <person name="Yoshida K."/>
            <person name="Fujiwara S."/>
            <person name="Wang Z.W."/>
            <person name="Zhang Y.Q."/>
            <person name="Mitsuda N."/>
            <person name="Wang M."/>
            <person name="Liu G.H."/>
            <person name="Pecoraro L."/>
            <person name="Huang H.X."/>
            <person name="Xiao X.J."/>
            <person name="Lin M."/>
            <person name="Wu X.Y."/>
            <person name="Wu W.L."/>
            <person name="Chen Y.Y."/>
            <person name="Chang S.B."/>
            <person name="Sakamoto S."/>
            <person name="Ohme-Takagi M."/>
            <person name="Yagi M."/>
            <person name="Zeng S.J."/>
            <person name="Shen C.Y."/>
            <person name="Yeh C.M."/>
            <person name="Luo Y.B."/>
            <person name="Tsai W.C."/>
            <person name="Van de Peer Y."/>
            <person name="Liu Z.J."/>
        </authorList>
    </citation>
    <scope>NUCLEOTIDE SEQUENCE [LARGE SCALE GENOMIC DNA]</scope>
    <source>
        <tissue evidence="2">The whole plant</tissue>
    </source>
</reference>
<name>A0A2I0WDH8_9ASPA</name>
<evidence type="ECO:0000313" key="3">
    <source>
        <dbReference type="Proteomes" id="UP000233837"/>
    </source>
</evidence>
<protein>
    <recommendedName>
        <fullName evidence="4">Retrotransposon gag domain-containing protein</fullName>
    </recommendedName>
</protein>
<accession>A0A2I0WDH8</accession>
<reference evidence="2 3" key="1">
    <citation type="journal article" date="2016" name="Sci. Rep.">
        <title>The Dendrobium catenatum Lindl. genome sequence provides insights into polysaccharide synthase, floral development and adaptive evolution.</title>
        <authorList>
            <person name="Zhang G.Q."/>
            <person name="Xu Q."/>
            <person name="Bian C."/>
            <person name="Tsai W.C."/>
            <person name="Yeh C.M."/>
            <person name="Liu K.W."/>
            <person name="Yoshida K."/>
            <person name="Zhang L.S."/>
            <person name="Chang S.B."/>
            <person name="Chen F."/>
            <person name="Shi Y."/>
            <person name="Su Y.Y."/>
            <person name="Zhang Y.Q."/>
            <person name="Chen L.J."/>
            <person name="Yin Y."/>
            <person name="Lin M."/>
            <person name="Huang H."/>
            <person name="Deng H."/>
            <person name="Wang Z.W."/>
            <person name="Zhu S.L."/>
            <person name="Zhao X."/>
            <person name="Deng C."/>
            <person name="Niu S.C."/>
            <person name="Huang J."/>
            <person name="Wang M."/>
            <person name="Liu G.H."/>
            <person name="Yang H.J."/>
            <person name="Xiao X.J."/>
            <person name="Hsiao Y.Y."/>
            <person name="Wu W.L."/>
            <person name="Chen Y.Y."/>
            <person name="Mitsuda N."/>
            <person name="Ohme-Takagi M."/>
            <person name="Luo Y.B."/>
            <person name="Van de Peer Y."/>
            <person name="Liu Z.J."/>
        </authorList>
    </citation>
    <scope>NUCLEOTIDE SEQUENCE [LARGE SCALE GENOMIC DNA]</scope>
    <source>
        <tissue evidence="2">The whole plant</tissue>
    </source>
</reference>
<feature type="compositionally biased region" description="Basic and acidic residues" evidence="1">
    <location>
        <begin position="67"/>
        <end position="77"/>
    </location>
</feature>
<dbReference type="Proteomes" id="UP000233837">
    <property type="component" value="Unassembled WGS sequence"/>
</dbReference>
<keyword evidence="3" id="KW-1185">Reference proteome</keyword>
<evidence type="ECO:0000313" key="2">
    <source>
        <dbReference type="EMBL" id="PKU73711.1"/>
    </source>
</evidence>
<dbReference type="EMBL" id="KZ502729">
    <property type="protein sequence ID" value="PKU73711.1"/>
    <property type="molecule type" value="Genomic_DNA"/>
</dbReference>
<gene>
    <name evidence="2" type="ORF">MA16_Dca013292</name>
</gene>
<evidence type="ECO:0000256" key="1">
    <source>
        <dbReference type="SAM" id="MobiDB-lite"/>
    </source>
</evidence>
<feature type="compositionally biased region" description="Polar residues" evidence="1">
    <location>
        <begin position="83"/>
        <end position="98"/>
    </location>
</feature>
<dbReference type="AlphaFoldDB" id="A0A2I0WDH8"/>
<proteinExistence type="predicted"/>